<dbReference type="InterPro" id="IPR022742">
    <property type="entry name" value="Hydrolase_4"/>
</dbReference>
<sequence length="306" mass="33443">MNGSGPREVTIACRDGVVLGGHVWPSAGAPGAAHGAVLVNPATGVAARYYHRYARFLAGHGFGVLTYDYRGIGLSRPANLRGSPTRWRDWGERDCDAALRFLAREADGVPLLVVGHSIGGFLPGLAGSGASISRMLTMGAQYAWWMDYAPRQRAGLLLKWHLAMPALTALLGYFPGRRLGWLEDLPAGVAHEWSFRGPRFETSHPRAERAAVRARMAAVKADILALSMADDPFGTVPALRRTLGYYTGARRTLVRLAPADYGRAAIGHFSLFHDSHASGFWLDTLIWLRDGRNPWPRHVVETLPSR</sequence>
<evidence type="ECO:0000313" key="2">
    <source>
        <dbReference type="EMBL" id="GLK73367.1"/>
    </source>
</evidence>
<keyword evidence="2" id="KW-0378">Hydrolase</keyword>
<keyword evidence="3" id="KW-1185">Reference proteome</keyword>
<proteinExistence type="predicted"/>
<protein>
    <submittedName>
        <fullName evidence="2">Alpha/beta hydrolase</fullName>
    </submittedName>
</protein>
<organism evidence="2 3">
    <name type="scientific">Ancylobacter dichloromethanicus</name>
    <dbReference type="NCBI Taxonomy" id="518825"/>
    <lineage>
        <taxon>Bacteria</taxon>
        <taxon>Pseudomonadati</taxon>
        <taxon>Pseudomonadota</taxon>
        <taxon>Alphaproteobacteria</taxon>
        <taxon>Hyphomicrobiales</taxon>
        <taxon>Xanthobacteraceae</taxon>
        <taxon>Ancylobacter</taxon>
    </lineage>
</organism>
<name>A0A9W6J9U6_9HYPH</name>
<dbReference type="EMBL" id="BSFJ01000025">
    <property type="protein sequence ID" value="GLK73367.1"/>
    <property type="molecule type" value="Genomic_DNA"/>
</dbReference>
<feature type="domain" description="Serine aminopeptidase S33" evidence="1">
    <location>
        <begin position="33"/>
        <end position="123"/>
    </location>
</feature>
<evidence type="ECO:0000313" key="3">
    <source>
        <dbReference type="Proteomes" id="UP001143370"/>
    </source>
</evidence>
<gene>
    <name evidence="2" type="ORF">GCM10017643_34840</name>
</gene>
<dbReference type="GO" id="GO:0016787">
    <property type="term" value="F:hydrolase activity"/>
    <property type="evidence" value="ECO:0007669"/>
    <property type="project" value="UniProtKB-KW"/>
</dbReference>
<dbReference type="InterPro" id="IPR029058">
    <property type="entry name" value="AB_hydrolase_fold"/>
</dbReference>
<reference evidence="2" key="2">
    <citation type="submission" date="2023-01" db="EMBL/GenBank/DDBJ databases">
        <authorList>
            <person name="Sun Q."/>
            <person name="Evtushenko L."/>
        </authorList>
    </citation>
    <scope>NUCLEOTIDE SEQUENCE</scope>
    <source>
        <strain evidence="2">VKM B-2484</strain>
    </source>
</reference>
<dbReference type="PIRSF" id="PIRSF037442">
    <property type="entry name" value="UCP037442_abhydr"/>
    <property type="match status" value="1"/>
</dbReference>
<evidence type="ECO:0000259" key="1">
    <source>
        <dbReference type="Pfam" id="PF12146"/>
    </source>
</evidence>
<dbReference type="Proteomes" id="UP001143370">
    <property type="component" value="Unassembled WGS sequence"/>
</dbReference>
<comment type="caution">
    <text evidence="2">The sequence shown here is derived from an EMBL/GenBank/DDBJ whole genome shotgun (WGS) entry which is preliminary data.</text>
</comment>
<dbReference type="Gene3D" id="3.40.50.1820">
    <property type="entry name" value="alpha/beta hydrolase"/>
    <property type="match status" value="1"/>
</dbReference>
<dbReference type="AlphaFoldDB" id="A0A9W6J9U6"/>
<accession>A0A9W6J9U6</accession>
<reference evidence="2" key="1">
    <citation type="journal article" date="2014" name="Int. J. Syst. Evol. Microbiol.">
        <title>Complete genome sequence of Corynebacterium casei LMG S-19264T (=DSM 44701T), isolated from a smear-ripened cheese.</title>
        <authorList>
            <consortium name="US DOE Joint Genome Institute (JGI-PGF)"/>
            <person name="Walter F."/>
            <person name="Albersmeier A."/>
            <person name="Kalinowski J."/>
            <person name="Ruckert C."/>
        </authorList>
    </citation>
    <scope>NUCLEOTIDE SEQUENCE</scope>
    <source>
        <strain evidence="2">VKM B-2484</strain>
    </source>
</reference>
<dbReference type="InterPro" id="IPR017208">
    <property type="entry name" value="UCP037442_abhydr"/>
</dbReference>
<dbReference type="SUPFAM" id="SSF53474">
    <property type="entry name" value="alpha/beta-Hydrolases"/>
    <property type="match status" value="1"/>
</dbReference>
<dbReference type="RefSeq" id="WP_213373483.1">
    <property type="nucleotide sequence ID" value="NZ_BSFJ01000025.1"/>
</dbReference>
<dbReference type="Pfam" id="PF12146">
    <property type="entry name" value="Hydrolase_4"/>
    <property type="match status" value="1"/>
</dbReference>